<dbReference type="EMBL" id="JTJR01000038">
    <property type="protein sequence ID" value="OBX03795.1"/>
    <property type="molecule type" value="Genomic_DNA"/>
</dbReference>
<comment type="caution">
    <text evidence="2">The sequence shown here is derived from an EMBL/GenBank/DDBJ whole genome shotgun (WGS) entry which is preliminary data.</text>
</comment>
<organism evidence="2 3">
    <name type="scientific">Gallibacterium genomosp. 3</name>
    <dbReference type="NCBI Taxonomy" id="505345"/>
    <lineage>
        <taxon>Bacteria</taxon>
        <taxon>Pseudomonadati</taxon>
        <taxon>Pseudomonadota</taxon>
        <taxon>Gammaproteobacteria</taxon>
        <taxon>Pasteurellales</taxon>
        <taxon>Pasteurellaceae</taxon>
        <taxon>Gallibacterium</taxon>
    </lineage>
</organism>
<reference evidence="2 3" key="1">
    <citation type="submission" date="2014-11" db="EMBL/GenBank/DDBJ databases">
        <title>Pan-genome of Gallibacterium spp.</title>
        <authorList>
            <person name="Kudirkiene E."/>
            <person name="Bojesen A.M."/>
        </authorList>
    </citation>
    <scope>NUCLEOTIDE SEQUENCE [LARGE SCALE GENOMIC DNA]</scope>
    <source>
        <strain evidence="2 3">59/S3/89</strain>
    </source>
</reference>
<dbReference type="AlphaFoldDB" id="A0A1A7PRL4"/>
<evidence type="ECO:0008006" key="4">
    <source>
        <dbReference type="Google" id="ProtNLM"/>
    </source>
</evidence>
<dbReference type="RefSeq" id="WP_065237918.1">
    <property type="nucleotide sequence ID" value="NZ_JTJR01000038.1"/>
</dbReference>
<evidence type="ECO:0000313" key="2">
    <source>
        <dbReference type="EMBL" id="OBX03795.1"/>
    </source>
</evidence>
<sequence length="92" mass="10893">MKFTHEPLYLIFAVIIAFILGVSCQPAYTAQYDKDTDYYDHTLNIETELSEEQLDWEEWANNEWKETHGELQTPLSKENQQEIKARLDKGLR</sequence>
<proteinExistence type="predicted"/>
<gene>
    <name evidence="2" type="ORF">QV06_09430</name>
</gene>
<dbReference type="PROSITE" id="PS51257">
    <property type="entry name" value="PROKAR_LIPOPROTEIN"/>
    <property type="match status" value="1"/>
</dbReference>
<protein>
    <recommendedName>
        <fullName evidence="4">Lipoprotein</fullName>
    </recommendedName>
</protein>
<dbReference type="Proteomes" id="UP000092626">
    <property type="component" value="Unassembled WGS sequence"/>
</dbReference>
<accession>A0A1A7PRL4</accession>
<evidence type="ECO:0000313" key="3">
    <source>
        <dbReference type="Proteomes" id="UP000092626"/>
    </source>
</evidence>
<name>A0A1A7PRL4_9PAST</name>
<dbReference type="PATRIC" id="fig|505345.6.peg.1917"/>
<feature type="compositionally biased region" description="Basic and acidic residues" evidence="1">
    <location>
        <begin position="79"/>
        <end position="92"/>
    </location>
</feature>
<dbReference type="STRING" id="505345.QV06_09430"/>
<evidence type="ECO:0000256" key="1">
    <source>
        <dbReference type="SAM" id="MobiDB-lite"/>
    </source>
</evidence>
<feature type="region of interest" description="Disordered" evidence="1">
    <location>
        <begin position="69"/>
        <end position="92"/>
    </location>
</feature>